<name>A0AAD8ITK6_9APIA</name>
<organism evidence="2 3">
    <name type="scientific">Heracleum sosnowskyi</name>
    <dbReference type="NCBI Taxonomy" id="360622"/>
    <lineage>
        <taxon>Eukaryota</taxon>
        <taxon>Viridiplantae</taxon>
        <taxon>Streptophyta</taxon>
        <taxon>Embryophyta</taxon>
        <taxon>Tracheophyta</taxon>
        <taxon>Spermatophyta</taxon>
        <taxon>Magnoliopsida</taxon>
        <taxon>eudicotyledons</taxon>
        <taxon>Gunneridae</taxon>
        <taxon>Pentapetalae</taxon>
        <taxon>asterids</taxon>
        <taxon>campanulids</taxon>
        <taxon>Apiales</taxon>
        <taxon>Apiaceae</taxon>
        <taxon>Apioideae</taxon>
        <taxon>apioid superclade</taxon>
        <taxon>Tordylieae</taxon>
        <taxon>Tordyliinae</taxon>
        <taxon>Heracleum</taxon>
    </lineage>
</organism>
<comment type="caution">
    <text evidence="2">The sequence shown here is derived from an EMBL/GenBank/DDBJ whole genome shotgun (WGS) entry which is preliminary data.</text>
</comment>
<reference evidence="2" key="2">
    <citation type="submission" date="2023-05" db="EMBL/GenBank/DDBJ databases">
        <authorList>
            <person name="Schelkunov M.I."/>
        </authorList>
    </citation>
    <scope>NUCLEOTIDE SEQUENCE</scope>
    <source>
        <strain evidence="2">Hsosn_3</strain>
        <tissue evidence="2">Leaf</tissue>
    </source>
</reference>
<gene>
    <name evidence="2" type="ORF">POM88_018986</name>
</gene>
<dbReference type="AlphaFoldDB" id="A0AAD8ITK6"/>
<evidence type="ECO:0000313" key="3">
    <source>
        <dbReference type="Proteomes" id="UP001237642"/>
    </source>
</evidence>
<dbReference type="GO" id="GO:0003824">
    <property type="term" value="F:catalytic activity"/>
    <property type="evidence" value="ECO:0007669"/>
    <property type="project" value="InterPro"/>
</dbReference>
<dbReference type="InterPro" id="IPR005135">
    <property type="entry name" value="Endo/exonuclease/phosphatase"/>
</dbReference>
<dbReference type="SUPFAM" id="SSF56219">
    <property type="entry name" value="DNase I-like"/>
    <property type="match status" value="1"/>
</dbReference>
<feature type="domain" description="Endonuclease/exonuclease/phosphatase" evidence="1">
    <location>
        <begin position="5"/>
        <end position="183"/>
    </location>
</feature>
<dbReference type="PANTHER" id="PTHR33710">
    <property type="entry name" value="BNAC02G09200D PROTEIN"/>
    <property type="match status" value="1"/>
</dbReference>
<keyword evidence="3" id="KW-1185">Reference proteome</keyword>
<dbReference type="InterPro" id="IPR036691">
    <property type="entry name" value="Endo/exonu/phosph_ase_sf"/>
</dbReference>
<reference evidence="2" key="1">
    <citation type="submission" date="2023-02" db="EMBL/GenBank/DDBJ databases">
        <title>Genome of toxic invasive species Heracleum sosnowskyi carries increased number of genes despite the absence of recent whole-genome duplications.</title>
        <authorList>
            <person name="Schelkunov M."/>
            <person name="Shtratnikova V."/>
            <person name="Makarenko M."/>
            <person name="Klepikova A."/>
            <person name="Omelchenko D."/>
            <person name="Novikova G."/>
            <person name="Obukhova E."/>
            <person name="Bogdanov V."/>
            <person name="Penin A."/>
            <person name="Logacheva M."/>
        </authorList>
    </citation>
    <scope>NUCLEOTIDE SEQUENCE</scope>
    <source>
        <strain evidence="2">Hsosn_3</strain>
        <tissue evidence="2">Leaf</tissue>
    </source>
</reference>
<accession>A0AAD8ITK6</accession>
<evidence type="ECO:0000313" key="2">
    <source>
        <dbReference type="EMBL" id="KAK1390808.1"/>
    </source>
</evidence>
<evidence type="ECO:0000259" key="1">
    <source>
        <dbReference type="Pfam" id="PF03372"/>
    </source>
</evidence>
<proteinExistence type="predicted"/>
<dbReference type="Gene3D" id="3.60.10.10">
    <property type="entry name" value="Endonuclease/exonuclease/phosphatase"/>
    <property type="match status" value="1"/>
</dbReference>
<dbReference type="Proteomes" id="UP001237642">
    <property type="component" value="Unassembled WGS sequence"/>
</dbReference>
<dbReference type="PANTHER" id="PTHR33710:SF77">
    <property type="entry name" value="DNASE I-LIKE SUPERFAMILY PROTEIN"/>
    <property type="match status" value="1"/>
</dbReference>
<dbReference type="EMBL" id="JAUIZM010000004">
    <property type="protein sequence ID" value="KAK1390808.1"/>
    <property type="molecule type" value="Genomic_DNA"/>
</dbReference>
<sequence length="201" mass="23549">MSYLCWNCRGMGNPRSVQALRHWSATLSPHIVFLAETMISKEHVRVTKMEISIDFSLVSCSKNHICWDVVKKGVAPWRFVGFMVWPDSSNKYRTWELIRNLCEESIKPILLGGDYNEILVYEEKEGGADRERREMGCFREVMDECGIGDLGFKGQWFTWERGNTLELRVRERLDRFLASPSWISLHPQYVGSKKFLEFISW</sequence>
<dbReference type="Pfam" id="PF03372">
    <property type="entry name" value="Exo_endo_phos"/>
    <property type="match status" value="1"/>
</dbReference>
<protein>
    <recommendedName>
        <fullName evidence="1">Endonuclease/exonuclease/phosphatase domain-containing protein</fullName>
    </recommendedName>
</protein>